<keyword evidence="1" id="KW-0677">Repeat</keyword>
<dbReference type="InterPro" id="IPR035897">
    <property type="entry name" value="Toll_tir_struct_dom_sf"/>
</dbReference>
<reference evidence="4 5" key="1">
    <citation type="submission" date="2021-05" db="EMBL/GenBank/DDBJ databases">
        <title>Genome Assembly of Synthetic Allotetraploid Brassica napus Reveals Homoeologous Exchanges between Subgenomes.</title>
        <authorList>
            <person name="Davis J.T."/>
        </authorList>
    </citation>
    <scope>NUCLEOTIDE SEQUENCE [LARGE SCALE GENOMIC DNA]</scope>
    <source>
        <strain evidence="5">cv. Da-Ae</strain>
        <tissue evidence="4">Seedling</tissue>
    </source>
</reference>
<dbReference type="EMBL" id="JAGKQM010000001">
    <property type="protein sequence ID" value="KAH0940601.1"/>
    <property type="molecule type" value="Genomic_DNA"/>
</dbReference>
<evidence type="ECO:0000256" key="1">
    <source>
        <dbReference type="ARBA" id="ARBA00022737"/>
    </source>
</evidence>
<keyword evidence="2" id="KW-1133">Transmembrane helix</keyword>
<dbReference type="PRINTS" id="PR00364">
    <property type="entry name" value="DISEASERSIST"/>
</dbReference>
<evidence type="ECO:0000256" key="2">
    <source>
        <dbReference type="SAM" id="Phobius"/>
    </source>
</evidence>
<dbReference type="InterPro" id="IPR058192">
    <property type="entry name" value="WHD_ROQ1-like"/>
</dbReference>
<dbReference type="Gene3D" id="3.80.10.10">
    <property type="entry name" value="Ribonuclease Inhibitor"/>
    <property type="match status" value="1"/>
</dbReference>
<dbReference type="PROSITE" id="PS50104">
    <property type="entry name" value="TIR"/>
    <property type="match status" value="1"/>
</dbReference>
<evidence type="ECO:0000259" key="3">
    <source>
        <dbReference type="PROSITE" id="PS50104"/>
    </source>
</evidence>
<dbReference type="SMART" id="SM00255">
    <property type="entry name" value="TIR"/>
    <property type="match status" value="1"/>
</dbReference>
<feature type="transmembrane region" description="Helical" evidence="2">
    <location>
        <begin position="6"/>
        <end position="27"/>
    </location>
</feature>
<dbReference type="InterPro" id="IPR044974">
    <property type="entry name" value="Disease_R_plants"/>
</dbReference>
<gene>
    <name evidence="4" type="ORF">HID58_000238</name>
</gene>
<proteinExistence type="predicted"/>
<sequence length="952" mass="106862">MDSLLGSCAAAAIGFFTILVTLLLAFYRRFRSNRRNVTVASSSSTSTTLSSDFEAVPNGLRIRAVYIYCEETLQYTFASHLSVDFRRKRIAAFVNCDLNPDVAEGASASVVVFSKSYSSSASCLDKLVTVLRCRRNTGQMVVVPVFYGISPSDVAGLHRLLEEHFGKILKELPRVCSSITRPSLRGEILSKKRTLVCAFGNDIRDQKRMELSMEVIDYARGNPFALSFYGRELKGKKPSEMEATFLKLKLQRRRRLWEPWTIKFLLEDDKLEANGYPRETCKRPLNLDMLKTCKLCYSQQLTEVDDLSKAQNIELIDLQGCTKLQRFPTTGQLRHLRVVNLSGCTAITSVPEVSPNIVELHLQGTGTRELPISLVSPSQEDNLNLEKLTSLAQVISSNQHLDKLVLLNMKDCFHLQSLPHMFHLETLEVLDLSGCSELKSIQGFPRNLKELYLVGTAVTKLPPLPWSIEVLNAHGCMSLVSVPFGFERLPRYYTFSNCFALSAQEVREFVANALANIERIAREYQPELKKSLAFSFTVPSAVSKNFTCDLQPGSSVMIQLGSSWRSTLGFAVLVELSFLEDYQEATGFGITCVCRWKDKEFVSHRLEKNSHCWSPEEGVPKDHMFVFCDLNMHRSTCEGNDPGILADLVVFEFFTVNKQKKPLDESCTVKKCGVHVITAVNGDASCNMTQESFGNEVEEELRVVFDVLDKNDRTLFLYIARLFNDEKADFLTPLIPSTGLEISSRLKFLASNSLIHISPFGITMRHSLRQKISREIVHRQPTLGKDLIKDSTSPAWKYDVFISFSGEDDTNMDGVNSRKWANEANMFEKTDSDVLEKIDHKRSNESGDMVGVEEHVTDDGFGSGWESEEVDKTVGTAGFMTKGEEINASMVAMPVEPSHLFKQEGRVIRSGAWSPSFLDRIPFAELYTGEVPTAVLQGLGNIRSVLQSRRSI</sequence>
<dbReference type="Proteomes" id="UP000824890">
    <property type="component" value="Unassembled WGS sequence"/>
</dbReference>
<feature type="domain" description="TIR" evidence="3">
    <location>
        <begin position="60"/>
        <end position="172"/>
    </location>
</feature>
<dbReference type="Pfam" id="PF01582">
    <property type="entry name" value="TIR"/>
    <property type="match status" value="1"/>
</dbReference>
<keyword evidence="2" id="KW-0812">Transmembrane</keyword>
<dbReference type="Gene3D" id="3.40.50.10140">
    <property type="entry name" value="Toll/interleukin-1 receptor homology (TIR) domain"/>
    <property type="match status" value="1"/>
</dbReference>
<dbReference type="PANTHER" id="PTHR11017">
    <property type="entry name" value="LEUCINE-RICH REPEAT-CONTAINING PROTEIN"/>
    <property type="match status" value="1"/>
</dbReference>
<evidence type="ECO:0000313" key="5">
    <source>
        <dbReference type="Proteomes" id="UP000824890"/>
    </source>
</evidence>
<comment type="caution">
    <text evidence="4">The sequence shown here is derived from an EMBL/GenBank/DDBJ whole genome shotgun (WGS) entry which is preliminary data.</text>
</comment>
<name>A0ABQ8EG74_BRANA</name>
<dbReference type="InterPro" id="IPR032675">
    <property type="entry name" value="LRR_dom_sf"/>
</dbReference>
<accession>A0ABQ8EG74</accession>
<keyword evidence="2" id="KW-0472">Membrane</keyword>
<keyword evidence="5" id="KW-1185">Reference proteome</keyword>
<dbReference type="SUPFAM" id="SSF52058">
    <property type="entry name" value="L domain-like"/>
    <property type="match status" value="1"/>
</dbReference>
<dbReference type="Pfam" id="PF23282">
    <property type="entry name" value="WHD_ROQ1"/>
    <property type="match status" value="1"/>
</dbReference>
<organism evidence="4 5">
    <name type="scientific">Brassica napus</name>
    <name type="common">Rape</name>
    <dbReference type="NCBI Taxonomy" id="3708"/>
    <lineage>
        <taxon>Eukaryota</taxon>
        <taxon>Viridiplantae</taxon>
        <taxon>Streptophyta</taxon>
        <taxon>Embryophyta</taxon>
        <taxon>Tracheophyta</taxon>
        <taxon>Spermatophyta</taxon>
        <taxon>Magnoliopsida</taxon>
        <taxon>eudicotyledons</taxon>
        <taxon>Gunneridae</taxon>
        <taxon>Pentapetalae</taxon>
        <taxon>rosids</taxon>
        <taxon>malvids</taxon>
        <taxon>Brassicales</taxon>
        <taxon>Brassicaceae</taxon>
        <taxon>Brassiceae</taxon>
        <taxon>Brassica</taxon>
    </lineage>
</organism>
<protein>
    <recommendedName>
        <fullName evidence="3">TIR domain-containing protein</fullName>
    </recommendedName>
</protein>
<dbReference type="SUPFAM" id="SSF52200">
    <property type="entry name" value="Toll/Interleukin receptor TIR domain"/>
    <property type="match status" value="1"/>
</dbReference>
<dbReference type="PANTHER" id="PTHR11017:SF518">
    <property type="entry name" value="DISEASE RESISTANCE PROTEIN (TIR-NBS-LRR CLASS)-RELATED"/>
    <property type="match status" value="1"/>
</dbReference>
<evidence type="ECO:0000313" key="4">
    <source>
        <dbReference type="EMBL" id="KAH0940601.1"/>
    </source>
</evidence>
<dbReference type="InterPro" id="IPR000157">
    <property type="entry name" value="TIR_dom"/>
</dbReference>